<reference evidence="2" key="1">
    <citation type="journal article" date="2019" name="Sci. Rep.">
        <title>Draft genome of Tanacetum cinerariifolium, the natural source of mosquito coil.</title>
        <authorList>
            <person name="Yamashiro T."/>
            <person name="Shiraishi A."/>
            <person name="Satake H."/>
            <person name="Nakayama K."/>
        </authorList>
    </citation>
    <scope>NUCLEOTIDE SEQUENCE</scope>
</reference>
<protein>
    <submittedName>
        <fullName evidence="2">Uncharacterized protein</fullName>
    </submittedName>
</protein>
<proteinExistence type="predicted"/>
<gene>
    <name evidence="2" type="ORF">Tci_903708</name>
</gene>
<accession>A0A699VCU1</accession>
<feature type="non-terminal residue" evidence="2">
    <location>
        <position position="1"/>
    </location>
</feature>
<evidence type="ECO:0000256" key="1">
    <source>
        <dbReference type="SAM" id="MobiDB-lite"/>
    </source>
</evidence>
<dbReference type="AlphaFoldDB" id="A0A699VCU1"/>
<organism evidence="2">
    <name type="scientific">Tanacetum cinerariifolium</name>
    <name type="common">Dalmatian daisy</name>
    <name type="synonym">Chrysanthemum cinerariifolium</name>
    <dbReference type="NCBI Taxonomy" id="118510"/>
    <lineage>
        <taxon>Eukaryota</taxon>
        <taxon>Viridiplantae</taxon>
        <taxon>Streptophyta</taxon>
        <taxon>Embryophyta</taxon>
        <taxon>Tracheophyta</taxon>
        <taxon>Spermatophyta</taxon>
        <taxon>Magnoliopsida</taxon>
        <taxon>eudicotyledons</taxon>
        <taxon>Gunneridae</taxon>
        <taxon>Pentapetalae</taxon>
        <taxon>asterids</taxon>
        <taxon>campanulids</taxon>
        <taxon>Asterales</taxon>
        <taxon>Asteraceae</taxon>
        <taxon>Asteroideae</taxon>
        <taxon>Anthemideae</taxon>
        <taxon>Anthemidinae</taxon>
        <taxon>Tanacetum</taxon>
    </lineage>
</organism>
<comment type="caution">
    <text evidence="2">The sequence shown here is derived from an EMBL/GenBank/DDBJ whole genome shotgun (WGS) entry which is preliminary data.</text>
</comment>
<sequence length="113" mass="12132">ERDGGGIAQSREDAPIKGRSLDEGEEAAVERGSDDTEEMVTVLTSLDAASILTSGVFISISPVTEVSVAEVPTGSDVEMARQLEEEMARDAQRMNEQIARDAEIARIPAKEEL</sequence>
<dbReference type="EMBL" id="BKCJ011417097">
    <property type="protein sequence ID" value="GFD31739.1"/>
    <property type="molecule type" value="Genomic_DNA"/>
</dbReference>
<name>A0A699VCU1_TANCI</name>
<feature type="compositionally biased region" description="Basic and acidic residues" evidence="1">
    <location>
        <begin position="1"/>
        <end position="34"/>
    </location>
</feature>
<evidence type="ECO:0000313" key="2">
    <source>
        <dbReference type="EMBL" id="GFD31739.1"/>
    </source>
</evidence>
<feature type="region of interest" description="Disordered" evidence="1">
    <location>
        <begin position="1"/>
        <end position="37"/>
    </location>
</feature>